<evidence type="ECO:0000313" key="2">
    <source>
        <dbReference type="Proteomes" id="UP000324222"/>
    </source>
</evidence>
<reference evidence="1 2" key="1">
    <citation type="submission" date="2019-05" db="EMBL/GenBank/DDBJ databases">
        <title>Another draft genome of Portunus trituberculatus and its Hox gene families provides insights of decapod evolution.</title>
        <authorList>
            <person name="Jeong J.-H."/>
            <person name="Song I."/>
            <person name="Kim S."/>
            <person name="Choi T."/>
            <person name="Kim D."/>
            <person name="Ryu S."/>
            <person name="Kim W."/>
        </authorList>
    </citation>
    <scope>NUCLEOTIDE SEQUENCE [LARGE SCALE GENOMIC DNA]</scope>
    <source>
        <tissue evidence="1">Muscle</tissue>
    </source>
</reference>
<accession>A0A5B7IJD6</accession>
<dbReference type="EMBL" id="VSRR010059785">
    <property type="protein sequence ID" value="MPC82445.1"/>
    <property type="molecule type" value="Genomic_DNA"/>
</dbReference>
<evidence type="ECO:0000313" key="1">
    <source>
        <dbReference type="EMBL" id="MPC82445.1"/>
    </source>
</evidence>
<name>A0A5B7IJD6_PORTR</name>
<organism evidence="1 2">
    <name type="scientific">Portunus trituberculatus</name>
    <name type="common">Swimming crab</name>
    <name type="synonym">Neptunus trituberculatus</name>
    <dbReference type="NCBI Taxonomy" id="210409"/>
    <lineage>
        <taxon>Eukaryota</taxon>
        <taxon>Metazoa</taxon>
        <taxon>Ecdysozoa</taxon>
        <taxon>Arthropoda</taxon>
        <taxon>Crustacea</taxon>
        <taxon>Multicrustacea</taxon>
        <taxon>Malacostraca</taxon>
        <taxon>Eumalacostraca</taxon>
        <taxon>Eucarida</taxon>
        <taxon>Decapoda</taxon>
        <taxon>Pleocyemata</taxon>
        <taxon>Brachyura</taxon>
        <taxon>Eubrachyura</taxon>
        <taxon>Portunoidea</taxon>
        <taxon>Portunidae</taxon>
        <taxon>Portuninae</taxon>
        <taxon>Portunus</taxon>
    </lineage>
</organism>
<keyword evidence="2" id="KW-1185">Reference proteome</keyword>
<dbReference type="AlphaFoldDB" id="A0A5B7IJD6"/>
<dbReference type="Proteomes" id="UP000324222">
    <property type="component" value="Unassembled WGS sequence"/>
</dbReference>
<protein>
    <submittedName>
        <fullName evidence="1">Uncharacterized protein</fullName>
    </submittedName>
</protein>
<comment type="caution">
    <text evidence="1">The sequence shown here is derived from an EMBL/GenBank/DDBJ whole genome shotgun (WGS) entry which is preliminary data.</text>
</comment>
<sequence length="21" mass="2476">MSECGRFTEQWQPCMRGVGSW</sequence>
<proteinExistence type="predicted"/>
<gene>
    <name evidence="1" type="ORF">E2C01_077113</name>
</gene>